<dbReference type="AlphaFoldDB" id="A0A0D3IF54"/>
<dbReference type="KEGG" id="ehx:EMIHUDRAFT_257909"/>
<dbReference type="HOGENOM" id="CLU_088407_0_0_1"/>
<dbReference type="InterPro" id="IPR018108">
    <property type="entry name" value="MCP_transmembrane"/>
</dbReference>
<name>A0A0D3IF54_EMIH1</name>
<evidence type="ECO:0000256" key="6">
    <source>
        <dbReference type="ARBA" id="ARBA00022989"/>
    </source>
</evidence>
<comment type="subcellular location">
    <subcellularLocation>
        <location evidence="1">Mitochondrion membrane</location>
        <topology evidence="1">Multi-pass membrane protein</topology>
    </subcellularLocation>
</comment>
<dbReference type="PANTHER" id="PTHR45624:SF10">
    <property type="entry name" value="SLC (SOLUTE CARRIER) HOMOLOG"/>
    <property type="match status" value="1"/>
</dbReference>
<evidence type="ECO:0000256" key="4">
    <source>
        <dbReference type="ARBA" id="ARBA00022692"/>
    </source>
</evidence>
<keyword evidence="5" id="KW-0677">Repeat</keyword>
<evidence type="ECO:0000256" key="8">
    <source>
        <dbReference type="ARBA" id="ARBA00023136"/>
    </source>
</evidence>
<dbReference type="InterPro" id="IPR050567">
    <property type="entry name" value="Mitochondrial_Carrier"/>
</dbReference>
<dbReference type="Gene3D" id="1.50.40.10">
    <property type="entry name" value="Mitochondrial carrier domain"/>
    <property type="match status" value="1"/>
</dbReference>
<organism evidence="9 10">
    <name type="scientific">Emiliania huxleyi (strain CCMP1516)</name>
    <dbReference type="NCBI Taxonomy" id="280463"/>
    <lineage>
        <taxon>Eukaryota</taxon>
        <taxon>Haptista</taxon>
        <taxon>Haptophyta</taxon>
        <taxon>Prymnesiophyceae</taxon>
        <taxon>Isochrysidales</taxon>
        <taxon>Noelaerhabdaceae</taxon>
        <taxon>Emiliania</taxon>
    </lineage>
</organism>
<reference evidence="10" key="1">
    <citation type="journal article" date="2013" name="Nature">
        <title>Pan genome of the phytoplankton Emiliania underpins its global distribution.</title>
        <authorList>
            <person name="Read B.A."/>
            <person name="Kegel J."/>
            <person name="Klute M.J."/>
            <person name="Kuo A."/>
            <person name="Lefebvre S.C."/>
            <person name="Maumus F."/>
            <person name="Mayer C."/>
            <person name="Miller J."/>
            <person name="Monier A."/>
            <person name="Salamov A."/>
            <person name="Young J."/>
            <person name="Aguilar M."/>
            <person name="Claverie J.M."/>
            <person name="Frickenhaus S."/>
            <person name="Gonzalez K."/>
            <person name="Herman E.K."/>
            <person name="Lin Y.C."/>
            <person name="Napier J."/>
            <person name="Ogata H."/>
            <person name="Sarno A.F."/>
            <person name="Shmutz J."/>
            <person name="Schroeder D."/>
            <person name="de Vargas C."/>
            <person name="Verret F."/>
            <person name="von Dassow P."/>
            <person name="Valentin K."/>
            <person name="Van de Peer Y."/>
            <person name="Wheeler G."/>
            <person name="Dacks J.B."/>
            <person name="Delwiche C.F."/>
            <person name="Dyhrman S.T."/>
            <person name="Glockner G."/>
            <person name="John U."/>
            <person name="Richards T."/>
            <person name="Worden A.Z."/>
            <person name="Zhang X."/>
            <person name="Grigoriev I.V."/>
            <person name="Allen A.E."/>
            <person name="Bidle K."/>
            <person name="Borodovsky M."/>
            <person name="Bowler C."/>
            <person name="Brownlee C."/>
            <person name="Cock J.M."/>
            <person name="Elias M."/>
            <person name="Gladyshev V.N."/>
            <person name="Groth M."/>
            <person name="Guda C."/>
            <person name="Hadaegh A."/>
            <person name="Iglesias-Rodriguez M.D."/>
            <person name="Jenkins J."/>
            <person name="Jones B.M."/>
            <person name="Lawson T."/>
            <person name="Leese F."/>
            <person name="Lindquist E."/>
            <person name="Lobanov A."/>
            <person name="Lomsadze A."/>
            <person name="Malik S.B."/>
            <person name="Marsh M.E."/>
            <person name="Mackinder L."/>
            <person name="Mock T."/>
            <person name="Mueller-Roeber B."/>
            <person name="Pagarete A."/>
            <person name="Parker M."/>
            <person name="Probert I."/>
            <person name="Quesneville H."/>
            <person name="Raines C."/>
            <person name="Rensing S.A."/>
            <person name="Riano-Pachon D.M."/>
            <person name="Richier S."/>
            <person name="Rokitta S."/>
            <person name="Shiraiwa Y."/>
            <person name="Soanes D.M."/>
            <person name="van der Giezen M."/>
            <person name="Wahlund T.M."/>
            <person name="Williams B."/>
            <person name="Wilson W."/>
            <person name="Wolfe G."/>
            <person name="Wurch L.L."/>
        </authorList>
    </citation>
    <scope>NUCLEOTIDE SEQUENCE</scope>
</reference>
<evidence type="ECO:0000256" key="5">
    <source>
        <dbReference type="ARBA" id="ARBA00022737"/>
    </source>
</evidence>
<keyword evidence="8" id="KW-0472">Membrane</keyword>
<dbReference type="GeneID" id="17256041"/>
<dbReference type="PANTHER" id="PTHR45624">
    <property type="entry name" value="MITOCHONDRIAL BASIC AMINO ACIDS TRANSPORTER-RELATED"/>
    <property type="match status" value="1"/>
</dbReference>
<keyword evidence="4" id="KW-0812">Transmembrane</keyword>
<dbReference type="PaxDb" id="2903-EOD09889"/>
<evidence type="ECO:0000313" key="10">
    <source>
        <dbReference type="Proteomes" id="UP000013827"/>
    </source>
</evidence>
<dbReference type="EnsemblProtists" id="EOD09889">
    <property type="protein sequence ID" value="EOD09889"/>
    <property type="gene ID" value="EMIHUDRAFT_257909"/>
</dbReference>
<dbReference type="GO" id="GO:0022857">
    <property type="term" value="F:transmembrane transporter activity"/>
    <property type="evidence" value="ECO:0007669"/>
    <property type="project" value="TreeGrafter"/>
</dbReference>
<protein>
    <recommendedName>
        <fullName evidence="11">Mitochondrial carrier protein</fullName>
    </recommendedName>
</protein>
<keyword evidence="3" id="KW-0813">Transport</keyword>
<dbReference type="eggNOG" id="KOG0762">
    <property type="taxonomic scope" value="Eukaryota"/>
</dbReference>
<evidence type="ECO:0000256" key="2">
    <source>
        <dbReference type="ARBA" id="ARBA00006375"/>
    </source>
</evidence>
<keyword evidence="6" id="KW-1133">Transmembrane helix</keyword>
<keyword evidence="7" id="KW-0496">Mitochondrion</keyword>
<evidence type="ECO:0000256" key="7">
    <source>
        <dbReference type="ARBA" id="ARBA00023128"/>
    </source>
</evidence>
<sequence length="194" mass="19964">MIDAQPHDTVVGPLLPGLVGGAGYGFAAAAISHPFDTIKVRLQSGGAAKAGSASVPFVGYEATRSWLRAHGLLEERPLAAALLGGAVGGAMRGCLETPAELVKTRLQLQSAWSLPLLLRGLSSTVFRNAAMIGLFWAAFEASAPLRSRLPPLAASFVGGGGCSVLAWAAAFPLDTANVVAQLGRIYSERGIAGW</sequence>
<evidence type="ECO:0000256" key="1">
    <source>
        <dbReference type="ARBA" id="ARBA00004225"/>
    </source>
</evidence>
<proteinExistence type="inferred from homology"/>
<evidence type="ECO:0000256" key="3">
    <source>
        <dbReference type="ARBA" id="ARBA00022448"/>
    </source>
</evidence>
<dbReference type="SUPFAM" id="SSF103506">
    <property type="entry name" value="Mitochondrial carrier"/>
    <property type="match status" value="1"/>
</dbReference>
<comment type="similarity">
    <text evidence="2">Belongs to the mitochondrial carrier (TC 2.A.29) family.</text>
</comment>
<accession>A0A0D3IF54</accession>
<evidence type="ECO:0000313" key="9">
    <source>
        <dbReference type="EnsemblProtists" id="EOD09889"/>
    </source>
</evidence>
<keyword evidence="10" id="KW-1185">Reference proteome</keyword>
<reference evidence="9" key="2">
    <citation type="submission" date="2024-10" db="UniProtKB">
        <authorList>
            <consortium name="EnsemblProtists"/>
        </authorList>
    </citation>
    <scope>IDENTIFICATION</scope>
</reference>
<dbReference type="Proteomes" id="UP000013827">
    <property type="component" value="Unassembled WGS sequence"/>
</dbReference>
<dbReference type="Pfam" id="PF00153">
    <property type="entry name" value="Mito_carr"/>
    <property type="match status" value="1"/>
</dbReference>
<evidence type="ECO:0008006" key="11">
    <source>
        <dbReference type="Google" id="ProtNLM"/>
    </source>
</evidence>
<dbReference type="RefSeq" id="XP_005762318.1">
    <property type="nucleotide sequence ID" value="XM_005762261.1"/>
</dbReference>
<dbReference type="GO" id="GO:0031966">
    <property type="term" value="C:mitochondrial membrane"/>
    <property type="evidence" value="ECO:0007669"/>
    <property type="project" value="UniProtKB-SubCell"/>
</dbReference>
<dbReference type="InterPro" id="IPR023395">
    <property type="entry name" value="MCP_dom_sf"/>
</dbReference>